<sequence>MDQRIEQETRQMTCLLYTTLYPAVFYMNYFKLIETTLGNISFKIS</sequence>
<organism evidence="2 3">
    <name type="scientific">Xenorhabdus eapokensis</name>
    <dbReference type="NCBI Taxonomy" id="1873482"/>
    <lineage>
        <taxon>Bacteria</taxon>
        <taxon>Pseudomonadati</taxon>
        <taxon>Pseudomonadota</taxon>
        <taxon>Gammaproteobacteria</taxon>
        <taxon>Enterobacterales</taxon>
        <taxon>Morganellaceae</taxon>
        <taxon>Xenorhabdus</taxon>
    </lineage>
</organism>
<name>A0A1Q5TGP2_9GAMM</name>
<keyword evidence="1" id="KW-1133">Transmembrane helix</keyword>
<accession>A0A1Q5TGP2</accession>
<evidence type="ECO:0000313" key="2">
    <source>
        <dbReference type="EMBL" id="OKO99417.1"/>
    </source>
</evidence>
<comment type="caution">
    <text evidence="2">The sequence shown here is derived from an EMBL/GenBank/DDBJ whole genome shotgun (WGS) entry which is preliminary data.</text>
</comment>
<dbReference type="EMBL" id="MKGQ01000055">
    <property type="protein sequence ID" value="OKO99417.1"/>
    <property type="molecule type" value="Genomic_DNA"/>
</dbReference>
<evidence type="ECO:0000256" key="1">
    <source>
        <dbReference type="SAM" id="Phobius"/>
    </source>
</evidence>
<proteinExistence type="predicted"/>
<keyword evidence="1" id="KW-0472">Membrane</keyword>
<evidence type="ECO:0000313" key="3">
    <source>
        <dbReference type="Proteomes" id="UP000186268"/>
    </source>
</evidence>
<keyword evidence="3" id="KW-1185">Reference proteome</keyword>
<gene>
    <name evidence="2" type="ORF">Xedl_03656</name>
</gene>
<dbReference type="AlphaFoldDB" id="A0A1Q5TGP2"/>
<protein>
    <submittedName>
        <fullName evidence="2">Uncharacterized protein</fullName>
    </submittedName>
</protein>
<feature type="transmembrane region" description="Helical" evidence="1">
    <location>
        <begin position="12"/>
        <end position="29"/>
    </location>
</feature>
<keyword evidence="1" id="KW-0812">Transmembrane</keyword>
<dbReference type="Proteomes" id="UP000186268">
    <property type="component" value="Unassembled WGS sequence"/>
</dbReference>
<reference evidence="2 3" key="1">
    <citation type="submission" date="2016-09" db="EMBL/GenBank/DDBJ databases">
        <title>Xenorhabdus thuongxuanensis sp. nov. and Xenorhabdus eapokensis sp. nov., isolated from Steinernema species.</title>
        <authorList>
            <person name="Kaempfer P."/>
            <person name="Tobias N.J."/>
            <person name="Phan Ke L."/>
            <person name="Bode H.B."/>
            <person name="Glaeser S.P."/>
        </authorList>
    </citation>
    <scope>NUCLEOTIDE SEQUENCE [LARGE SCALE GENOMIC DNA]</scope>
    <source>
        <strain evidence="2 3">DL20</strain>
    </source>
</reference>